<evidence type="ECO:0000256" key="20">
    <source>
        <dbReference type="ARBA" id="ARBA00023264"/>
    </source>
</evidence>
<dbReference type="EC" id="2.7.1.107" evidence="4 21"/>
<comment type="cofactor">
    <cofactor evidence="1">
        <name>Mg(2+)</name>
        <dbReference type="ChEBI" id="CHEBI:18420"/>
    </cofactor>
</comment>
<evidence type="ECO:0000256" key="5">
    <source>
        <dbReference type="ARBA" id="ARBA00017575"/>
    </source>
</evidence>
<evidence type="ECO:0000256" key="6">
    <source>
        <dbReference type="ARBA" id="ARBA00022475"/>
    </source>
</evidence>
<accession>A0ABS7T860</accession>
<evidence type="ECO:0000256" key="4">
    <source>
        <dbReference type="ARBA" id="ARBA00012133"/>
    </source>
</evidence>
<keyword evidence="7" id="KW-0444">Lipid biosynthesis</keyword>
<gene>
    <name evidence="22" type="ORF">K6753_10780</name>
</gene>
<evidence type="ECO:0000256" key="10">
    <source>
        <dbReference type="ARBA" id="ARBA00022692"/>
    </source>
</evidence>
<dbReference type="PANTHER" id="PTHR34299">
    <property type="entry name" value="DIACYLGLYCEROL KINASE"/>
    <property type="match status" value="1"/>
</dbReference>
<evidence type="ECO:0000256" key="3">
    <source>
        <dbReference type="ARBA" id="ARBA00005967"/>
    </source>
</evidence>
<evidence type="ECO:0000256" key="1">
    <source>
        <dbReference type="ARBA" id="ARBA00001946"/>
    </source>
</evidence>
<keyword evidence="9 21" id="KW-0808">Transferase</keyword>
<evidence type="ECO:0000256" key="2">
    <source>
        <dbReference type="ARBA" id="ARBA00004429"/>
    </source>
</evidence>
<comment type="caution">
    <text evidence="21">Lacks conserved residue(s) required for the propagation of feature annotation.</text>
</comment>
<reference evidence="22 23" key="1">
    <citation type="submission" date="2021-09" db="EMBL/GenBank/DDBJ databases">
        <title>Lysobacter sp. 13A isolated from the river sediment.</title>
        <authorList>
            <person name="Liu H."/>
            <person name="Li S."/>
            <person name="Mao S."/>
        </authorList>
    </citation>
    <scope>NUCLEOTIDE SEQUENCE [LARGE SCALE GENOMIC DNA]</scope>
    <source>
        <strain evidence="22 23">13A</strain>
    </source>
</reference>
<evidence type="ECO:0000256" key="15">
    <source>
        <dbReference type="ARBA" id="ARBA00022842"/>
    </source>
</evidence>
<dbReference type="Pfam" id="PF01219">
    <property type="entry name" value="DAGK_prokar"/>
    <property type="match status" value="1"/>
</dbReference>
<keyword evidence="12 21" id="KW-0547">Nucleotide-binding</keyword>
<keyword evidence="14 21" id="KW-0067">ATP-binding</keyword>
<keyword evidence="6" id="KW-1003">Cell membrane</keyword>
<keyword evidence="11" id="KW-0479">Metal-binding</keyword>
<evidence type="ECO:0000256" key="18">
    <source>
        <dbReference type="ARBA" id="ARBA00023136"/>
    </source>
</evidence>
<keyword evidence="17 21" id="KW-0443">Lipid metabolism</keyword>
<proteinExistence type="inferred from homology"/>
<comment type="subcellular location">
    <subcellularLocation>
        <location evidence="2 21">Cell inner membrane</location>
        <topology evidence="2 21">Multi-pass membrane protein</topology>
    </subcellularLocation>
</comment>
<keyword evidence="20 21" id="KW-1208">Phospholipid metabolism</keyword>
<evidence type="ECO:0000256" key="19">
    <source>
        <dbReference type="ARBA" id="ARBA00023209"/>
    </source>
</evidence>
<dbReference type="PANTHER" id="PTHR34299:SF1">
    <property type="entry name" value="DIACYLGLYCEROL KINASE"/>
    <property type="match status" value="1"/>
</dbReference>
<keyword evidence="23" id="KW-1185">Reference proteome</keyword>
<dbReference type="Proteomes" id="UP001430954">
    <property type="component" value="Unassembled WGS sequence"/>
</dbReference>
<feature type="transmembrane region" description="Helical" evidence="21">
    <location>
        <begin position="97"/>
        <end position="116"/>
    </location>
</feature>
<keyword evidence="15" id="KW-0460">Magnesium</keyword>
<keyword evidence="18 21" id="KW-0472">Membrane</keyword>
<evidence type="ECO:0000313" key="22">
    <source>
        <dbReference type="EMBL" id="MBZ4040013.1"/>
    </source>
</evidence>
<evidence type="ECO:0000256" key="17">
    <source>
        <dbReference type="ARBA" id="ARBA00023098"/>
    </source>
</evidence>
<dbReference type="EMBL" id="JAINZW010000004">
    <property type="protein sequence ID" value="MBZ4040013.1"/>
    <property type="molecule type" value="Genomic_DNA"/>
</dbReference>
<evidence type="ECO:0000256" key="9">
    <source>
        <dbReference type="ARBA" id="ARBA00022679"/>
    </source>
</evidence>
<organism evidence="22 23">
    <name type="scientific">Novilysobacter selenitireducens</name>
    <dbReference type="NCBI Taxonomy" id="2872639"/>
    <lineage>
        <taxon>Bacteria</taxon>
        <taxon>Pseudomonadati</taxon>
        <taxon>Pseudomonadota</taxon>
        <taxon>Gammaproteobacteria</taxon>
        <taxon>Lysobacterales</taxon>
        <taxon>Lysobacteraceae</taxon>
        <taxon>Novilysobacter</taxon>
    </lineage>
</organism>
<keyword evidence="19" id="KW-0594">Phospholipid biosynthesis</keyword>
<comment type="caution">
    <text evidence="22">The sequence shown here is derived from an EMBL/GenBank/DDBJ whole genome shotgun (WGS) entry which is preliminary data.</text>
</comment>
<keyword evidence="13 21" id="KW-0418">Kinase</keyword>
<name>A0ABS7T860_9GAMM</name>
<evidence type="ECO:0000256" key="7">
    <source>
        <dbReference type="ARBA" id="ARBA00022516"/>
    </source>
</evidence>
<evidence type="ECO:0000313" key="23">
    <source>
        <dbReference type="Proteomes" id="UP001430954"/>
    </source>
</evidence>
<evidence type="ECO:0000256" key="13">
    <source>
        <dbReference type="ARBA" id="ARBA00022777"/>
    </source>
</evidence>
<evidence type="ECO:0000256" key="14">
    <source>
        <dbReference type="ARBA" id="ARBA00022840"/>
    </source>
</evidence>
<evidence type="ECO:0000256" key="11">
    <source>
        <dbReference type="ARBA" id="ARBA00022723"/>
    </source>
</evidence>
<comment type="catalytic activity">
    <reaction evidence="21">
        <text>a 1,2-diacyl-sn-glycerol + ATP = a 1,2-diacyl-sn-glycero-3-phosphate + ADP + H(+)</text>
        <dbReference type="Rhea" id="RHEA:10272"/>
        <dbReference type="ChEBI" id="CHEBI:15378"/>
        <dbReference type="ChEBI" id="CHEBI:17815"/>
        <dbReference type="ChEBI" id="CHEBI:30616"/>
        <dbReference type="ChEBI" id="CHEBI:58608"/>
        <dbReference type="ChEBI" id="CHEBI:456216"/>
        <dbReference type="EC" id="2.7.1.107"/>
    </reaction>
</comment>
<feature type="transmembrane region" description="Helical" evidence="21">
    <location>
        <begin position="57"/>
        <end position="76"/>
    </location>
</feature>
<evidence type="ECO:0000256" key="12">
    <source>
        <dbReference type="ARBA" id="ARBA00022741"/>
    </source>
</evidence>
<dbReference type="InterPro" id="IPR036945">
    <property type="entry name" value="DAGK_sf"/>
</dbReference>
<sequence>MKPRRAGVARIVAATGHSWRGLQACWRNEAAFRLEVVLFAPLAMVACAVQASGVERALLLASLMLVLIVELLNSGIEAAIDRIGTEYHPLSGLAKDLGSAAVTLSLLLGAIVWGCILL</sequence>
<evidence type="ECO:0000256" key="8">
    <source>
        <dbReference type="ARBA" id="ARBA00022519"/>
    </source>
</evidence>
<evidence type="ECO:0000256" key="16">
    <source>
        <dbReference type="ARBA" id="ARBA00022989"/>
    </source>
</evidence>
<dbReference type="GO" id="GO:0016301">
    <property type="term" value="F:kinase activity"/>
    <property type="evidence" value="ECO:0007669"/>
    <property type="project" value="UniProtKB-KW"/>
</dbReference>
<keyword evidence="10 21" id="KW-0812">Transmembrane</keyword>
<dbReference type="Gene3D" id="1.10.287.3610">
    <property type="match status" value="1"/>
</dbReference>
<keyword evidence="8 21" id="KW-0997">Cell inner membrane</keyword>
<protein>
    <recommendedName>
        <fullName evidence="5 21">Diacylglycerol kinase</fullName>
        <ecNumber evidence="4 21">2.7.1.107</ecNumber>
    </recommendedName>
</protein>
<dbReference type="InterPro" id="IPR000829">
    <property type="entry name" value="DAGK"/>
</dbReference>
<comment type="function">
    <text evidence="21">Catalyzes the ATP-dependent phosphorylation of sn-l,2-diacylglycerol (DAG) to phosphatidic acid. Involved in the recycling of diacylglycerol produced as a by-product during membrane-derived oligosaccharide (MDO) biosynthesis.</text>
</comment>
<comment type="similarity">
    <text evidence="3 21">Belongs to the bacterial diacylglycerol kinase family.</text>
</comment>
<dbReference type="CDD" id="cd14264">
    <property type="entry name" value="DAGK_IM"/>
    <property type="match status" value="1"/>
</dbReference>
<evidence type="ECO:0000256" key="21">
    <source>
        <dbReference type="RuleBase" id="RU363065"/>
    </source>
</evidence>
<keyword evidence="16 21" id="KW-1133">Transmembrane helix</keyword>
<dbReference type="InterPro" id="IPR033718">
    <property type="entry name" value="DAGK_prok"/>
</dbReference>